<dbReference type="Proteomes" id="UP000649328">
    <property type="component" value="Unassembled WGS sequence"/>
</dbReference>
<feature type="region of interest" description="Disordered" evidence="8">
    <location>
        <begin position="526"/>
        <end position="546"/>
    </location>
</feature>
<dbReference type="PANTHER" id="PTHR46979:SF2">
    <property type="entry name" value="SORTING NEXIN-41"/>
    <property type="match status" value="1"/>
</dbReference>
<keyword evidence="4" id="KW-0967">Endosome</keyword>
<evidence type="ECO:0000256" key="6">
    <source>
        <dbReference type="ARBA" id="ARBA00023121"/>
    </source>
</evidence>
<dbReference type="GO" id="GO:0042147">
    <property type="term" value="P:retrograde transport, endosome to Golgi"/>
    <property type="evidence" value="ECO:0007669"/>
    <property type="project" value="InterPro"/>
</dbReference>
<dbReference type="EMBL" id="JACBPP010000001">
    <property type="protein sequence ID" value="KAF8005346.1"/>
    <property type="molecule type" value="Genomic_DNA"/>
</dbReference>
<comment type="subcellular location">
    <subcellularLocation>
        <location evidence="1">Endosome membrane</location>
        <topology evidence="1">Peripheral membrane protein</topology>
    </subcellularLocation>
</comment>
<evidence type="ECO:0000256" key="2">
    <source>
        <dbReference type="ARBA" id="ARBA00010883"/>
    </source>
</evidence>
<keyword evidence="11" id="KW-1185">Reference proteome</keyword>
<sequence>MSDPDLPRDAIFDADEDNNPFPSGGLASLIQDGQIERNGSKNGLLAANKPSVGVSSGSAESGQNSAADDTSEDDAGSLLLYQNGETRIVNNDHESRVSRLLSPERQVRILINEAGKSNEGLSNTSKKYIVYTIKLTDLLSDEIQTRRRYSDFESLRDILTRIFPLVVIPPIPPKNYFSLGMLNGIVGSAPGAGGMSVSNGLSSVSGADSPPNNGPSYSYINSNYLNKSRLIEHRKRLLANFLNNCLLIPQIKRLPFFAKFLDPSSNWSDEVNLISSQLPKSVYLLNPENGLNTDPIYANLPLPASNHAISLPFLNSLTSRLFSLRKTPHITSLNAPSELSTQVSSNLAETSDLPMTQVSENSENSSRASIQSSVVSKSHLDEINKRIMGNYIGITNDYIELGAFLNSFSMIWADTAEVGYTKGSQENEVKVDLVFDRIGLAYDNSLNTINTLISELETKFSEPLGEAVKYTSVFESTRRFKAKKEKQSKLIDWELLEKKKELADGLRAEMEVSKIEKGIQTQSLNKSASYSLSPSHHPVASEKQASKSRFLPGMGSMKKITKYVSDIMDQNPELTRKQRITQLQERIGILEKCQLIMQQDISYIADELIKNAETFRKNELKSMFQILLNYNQIFISWAKKNVELWEEVKEEIC</sequence>
<feature type="domain" description="PX" evidence="9">
    <location>
        <begin position="109"/>
        <end position="268"/>
    </location>
</feature>
<feature type="compositionally biased region" description="Basic and acidic residues" evidence="8">
    <location>
        <begin position="1"/>
        <end position="11"/>
    </location>
</feature>
<protein>
    <recommendedName>
        <fullName evidence="9">PX domain-containing protein</fullName>
    </recommendedName>
</protein>
<dbReference type="CDD" id="cd06867">
    <property type="entry name" value="PX_SNX41_42"/>
    <property type="match status" value="1"/>
</dbReference>
<dbReference type="SMART" id="SM00312">
    <property type="entry name" value="PX"/>
    <property type="match status" value="1"/>
</dbReference>
<comment type="similarity">
    <text evidence="2">Belongs to the sorting nexin family.</text>
</comment>
<evidence type="ECO:0000256" key="5">
    <source>
        <dbReference type="ARBA" id="ARBA00022927"/>
    </source>
</evidence>
<organism evidence="10 11">
    <name type="scientific">Metschnikowia pulcherrima</name>
    <dbReference type="NCBI Taxonomy" id="27326"/>
    <lineage>
        <taxon>Eukaryota</taxon>
        <taxon>Fungi</taxon>
        <taxon>Dikarya</taxon>
        <taxon>Ascomycota</taxon>
        <taxon>Saccharomycotina</taxon>
        <taxon>Pichiomycetes</taxon>
        <taxon>Metschnikowiaceae</taxon>
        <taxon>Metschnikowia</taxon>
    </lineage>
</organism>
<dbReference type="PANTHER" id="PTHR46979">
    <property type="entry name" value="SORTING NEXIN-41"/>
    <property type="match status" value="1"/>
</dbReference>
<evidence type="ECO:0000256" key="4">
    <source>
        <dbReference type="ARBA" id="ARBA00022753"/>
    </source>
</evidence>
<dbReference type="GO" id="GO:0010008">
    <property type="term" value="C:endosome membrane"/>
    <property type="evidence" value="ECO:0007669"/>
    <property type="project" value="UniProtKB-SubCell"/>
</dbReference>
<dbReference type="AlphaFoldDB" id="A0A8H7H010"/>
<dbReference type="InterPro" id="IPR036871">
    <property type="entry name" value="PX_dom_sf"/>
</dbReference>
<keyword evidence="3" id="KW-0813">Transport</keyword>
<dbReference type="PROSITE" id="PS50195">
    <property type="entry name" value="PX"/>
    <property type="match status" value="1"/>
</dbReference>
<comment type="caution">
    <text evidence="10">The sequence shown here is derived from an EMBL/GenBank/DDBJ whole genome shotgun (WGS) entry which is preliminary data.</text>
</comment>
<keyword evidence="5" id="KW-0653">Protein transport</keyword>
<dbReference type="GO" id="GO:0035091">
    <property type="term" value="F:phosphatidylinositol binding"/>
    <property type="evidence" value="ECO:0007669"/>
    <property type="project" value="InterPro"/>
</dbReference>
<evidence type="ECO:0000313" key="11">
    <source>
        <dbReference type="Proteomes" id="UP000649328"/>
    </source>
</evidence>
<evidence type="ECO:0000256" key="3">
    <source>
        <dbReference type="ARBA" id="ARBA00022448"/>
    </source>
</evidence>
<dbReference type="SUPFAM" id="SSF64268">
    <property type="entry name" value="PX domain"/>
    <property type="match status" value="1"/>
</dbReference>
<dbReference type="OrthoDB" id="289314at2759"/>
<evidence type="ECO:0000313" key="10">
    <source>
        <dbReference type="EMBL" id="KAF8005346.1"/>
    </source>
</evidence>
<feature type="region of interest" description="Disordered" evidence="8">
    <location>
        <begin position="350"/>
        <end position="371"/>
    </location>
</feature>
<evidence type="ECO:0000256" key="8">
    <source>
        <dbReference type="SAM" id="MobiDB-lite"/>
    </source>
</evidence>
<feature type="compositionally biased region" description="Polar residues" evidence="8">
    <location>
        <begin position="59"/>
        <end position="68"/>
    </location>
</feature>
<dbReference type="InterPro" id="IPR001683">
    <property type="entry name" value="PX_dom"/>
</dbReference>
<keyword evidence="6" id="KW-0446">Lipid-binding</keyword>
<dbReference type="Gene3D" id="3.30.1520.10">
    <property type="entry name" value="Phox-like domain"/>
    <property type="match status" value="1"/>
</dbReference>
<dbReference type="GO" id="GO:0015031">
    <property type="term" value="P:protein transport"/>
    <property type="evidence" value="ECO:0007669"/>
    <property type="project" value="UniProtKB-KW"/>
</dbReference>
<dbReference type="Pfam" id="PF00787">
    <property type="entry name" value="PX"/>
    <property type="match status" value="1"/>
</dbReference>
<evidence type="ECO:0000256" key="7">
    <source>
        <dbReference type="ARBA" id="ARBA00023136"/>
    </source>
</evidence>
<gene>
    <name evidence="10" type="ORF">HF325_000803</name>
</gene>
<feature type="compositionally biased region" description="Polar residues" evidence="8">
    <location>
        <begin position="350"/>
        <end position="364"/>
    </location>
</feature>
<evidence type="ECO:0000259" key="9">
    <source>
        <dbReference type="PROSITE" id="PS50195"/>
    </source>
</evidence>
<feature type="region of interest" description="Disordered" evidence="8">
    <location>
        <begin position="40"/>
        <end position="72"/>
    </location>
</feature>
<proteinExistence type="inferred from homology"/>
<dbReference type="InterPro" id="IPR051079">
    <property type="entry name" value="Sorting_Nexin_Autophagy"/>
</dbReference>
<reference evidence="10" key="1">
    <citation type="submission" date="2020-10" db="EMBL/GenBank/DDBJ databases">
        <title>The Whole-Genome Sequence of Metschnikowia persimmonesis, a Novel Endophytic Yeast Species Isolated from Medicinal Plant Diospyros kaki Thumb.</title>
        <authorList>
            <person name="Rahmat E."/>
            <person name="Kang Y."/>
        </authorList>
    </citation>
    <scope>NUCLEOTIDE SEQUENCE</scope>
    <source>
        <strain evidence="10">KIOM G15050</strain>
    </source>
</reference>
<dbReference type="GO" id="GO:0005829">
    <property type="term" value="C:cytosol"/>
    <property type="evidence" value="ECO:0007669"/>
    <property type="project" value="GOC"/>
</dbReference>
<accession>A0A8H7H010</accession>
<feature type="region of interest" description="Disordered" evidence="8">
    <location>
        <begin position="1"/>
        <end position="27"/>
    </location>
</feature>
<evidence type="ECO:0000256" key="1">
    <source>
        <dbReference type="ARBA" id="ARBA00004481"/>
    </source>
</evidence>
<keyword evidence="7" id="KW-0472">Membrane</keyword>
<dbReference type="InterPro" id="IPR044106">
    <property type="entry name" value="PX_Snx41/Atg20"/>
</dbReference>
<name>A0A8H7H010_9ASCO</name>